<evidence type="ECO:0000256" key="10">
    <source>
        <dbReference type="SAM" id="MobiDB-lite"/>
    </source>
</evidence>
<evidence type="ECO:0000256" key="1">
    <source>
        <dbReference type="ARBA" id="ARBA00004141"/>
    </source>
</evidence>
<keyword evidence="3" id="KW-0050">Antiport</keyword>
<dbReference type="InterPro" id="IPR006153">
    <property type="entry name" value="Cation/H_exchanger_TM"/>
</dbReference>
<dbReference type="Pfam" id="PF00999">
    <property type="entry name" value="Na_H_Exchanger"/>
    <property type="match status" value="1"/>
</dbReference>
<evidence type="ECO:0000313" key="14">
    <source>
        <dbReference type="EMBL" id="KAE9991936.1"/>
    </source>
</evidence>
<keyword evidence="2" id="KW-0813">Transport</keyword>
<dbReference type="GO" id="GO:0015297">
    <property type="term" value="F:antiporter activity"/>
    <property type="evidence" value="ECO:0007669"/>
    <property type="project" value="UniProtKB-KW"/>
</dbReference>
<accession>A0A8H3VEH0</accession>
<feature type="transmembrane region" description="Helical" evidence="11">
    <location>
        <begin position="160"/>
        <end position="180"/>
    </location>
</feature>
<evidence type="ECO:0000256" key="3">
    <source>
        <dbReference type="ARBA" id="ARBA00022449"/>
    </source>
</evidence>
<keyword evidence="5 11" id="KW-1133">Transmembrane helix</keyword>
<dbReference type="Gene3D" id="1.20.1530.20">
    <property type="match status" value="2"/>
</dbReference>
<dbReference type="GO" id="GO:0006814">
    <property type="term" value="P:sodium ion transport"/>
    <property type="evidence" value="ECO:0007669"/>
    <property type="project" value="UniProtKB-KW"/>
</dbReference>
<evidence type="ECO:0000256" key="11">
    <source>
        <dbReference type="SAM" id="Phobius"/>
    </source>
</evidence>
<comment type="caution">
    <text evidence="13">The sequence shown here is derived from an EMBL/GenBank/DDBJ whole genome shotgun (WGS) entry which is preliminary data.</text>
</comment>
<feature type="transmembrane region" description="Helical" evidence="11">
    <location>
        <begin position="15"/>
        <end position="31"/>
    </location>
</feature>
<gene>
    <name evidence="14" type="ORF">EG327_010614</name>
    <name evidence="13" type="ORF">EG328_006259</name>
</gene>
<evidence type="ECO:0000313" key="16">
    <source>
        <dbReference type="Proteomes" id="UP000490939"/>
    </source>
</evidence>
<protein>
    <recommendedName>
        <fullName evidence="12">Cation/H+ exchanger transmembrane domain-containing protein</fullName>
    </recommendedName>
</protein>
<dbReference type="GO" id="GO:1902600">
    <property type="term" value="P:proton transmembrane transport"/>
    <property type="evidence" value="ECO:0007669"/>
    <property type="project" value="InterPro"/>
</dbReference>
<evidence type="ECO:0000256" key="7">
    <source>
        <dbReference type="ARBA" id="ARBA00023065"/>
    </source>
</evidence>
<feature type="domain" description="Cation/H+ exchanger transmembrane" evidence="12">
    <location>
        <begin position="43"/>
        <end position="283"/>
    </location>
</feature>
<evidence type="ECO:0000256" key="6">
    <source>
        <dbReference type="ARBA" id="ARBA00023053"/>
    </source>
</evidence>
<evidence type="ECO:0000259" key="12">
    <source>
        <dbReference type="Pfam" id="PF00999"/>
    </source>
</evidence>
<keyword evidence="8 11" id="KW-0472">Membrane</keyword>
<keyword evidence="7" id="KW-0406">Ion transport</keyword>
<feature type="region of interest" description="Disordered" evidence="10">
    <location>
        <begin position="452"/>
        <end position="494"/>
    </location>
</feature>
<reference evidence="13 15" key="1">
    <citation type="submission" date="2018-12" db="EMBL/GenBank/DDBJ databases">
        <title>Venturia inaequalis Genome Resource.</title>
        <authorList>
            <person name="Lichtner F.J."/>
        </authorList>
    </citation>
    <scope>NUCLEOTIDE SEQUENCE [LARGE SCALE GENOMIC DNA]</scope>
    <source>
        <strain evidence="13 15">120213</strain>
        <strain evidence="14 16">DMI_063113</strain>
    </source>
</reference>
<evidence type="ECO:0000313" key="13">
    <source>
        <dbReference type="EMBL" id="KAE9986256.1"/>
    </source>
</evidence>
<keyword evidence="16" id="KW-1185">Reference proteome</keyword>
<evidence type="ECO:0000256" key="2">
    <source>
        <dbReference type="ARBA" id="ARBA00022448"/>
    </source>
</evidence>
<evidence type="ECO:0000256" key="9">
    <source>
        <dbReference type="ARBA" id="ARBA00023201"/>
    </source>
</evidence>
<dbReference type="GO" id="GO:0016020">
    <property type="term" value="C:membrane"/>
    <property type="evidence" value="ECO:0007669"/>
    <property type="project" value="UniProtKB-SubCell"/>
</dbReference>
<feature type="transmembrane region" description="Helical" evidence="11">
    <location>
        <begin position="200"/>
        <end position="224"/>
    </location>
</feature>
<dbReference type="InterPro" id="IPR038770">
    <property type="entry name" value="Na+/solute_symporter_sf"/>
</dbReference>
<evidence type="ECO:0000313" key="15">
    <source>
        <dbReference type="Proteomes" id="UP000447873"/>
    </source>
</evidence>
<feature type="transmembrane region" description="Helical" evidence="11">
    <location>
        <begin position="537"/>
        <end position="560"/>
    </location>
</feature>
<evidence type="ECO:0000256" key="5">
    <source>
        <dbReference type="ARBA" id="ARBA00022989"/>
    </source>
</evidence>
<keyword evidence="9" id="KW-0739">Sodium transport</keyword>
<dbReference type="Proteomes" id="UP000447873">
    <property type="component" value="Unassembled WGS sequence"/>
</dbReference>
<dbReference type="Proteomes" id="UP000490939">
    <property type="component" value="Unassembled WGS sequence"/>
</dbReference>
<feature type="transmembrane region" description="Helical" evidence="11">
    <location>
        <begin position="38"/>
        <end position="56"/>
    </location>
</feature>
<keyword evidence="6" id="KW-0915">Sodium</keyword>
<feature type="transmembrane region" description="Helical" evidence="11">
    <location>
        <begin position="68"/>
        <end position="85"/>
    </location>
</feature>
<evidence type="ECO:0000256" key="4">
    <source>
        <dbReference type="ARBA" id="ARBA00022692"/>
    </source>
</evidence>
<comment type="subcellular location">
    <subcellularLocation>
        <location evidence="1">Membrane</location>
        <topology evidence="1">Multi-pass membrane protein</topology>
    </subcellularLocation>
</comment>
<dbReference type="EMBL" id="WNWR01000077">
    <property type="protein sequence ID" value="KAE9991936.1"/>
    <property type="molecule type" value="Genomic_DNA"/>
</dbReference>
<keyword evidence="4 11" id="KW-0812">Transmembrane</keyword>
<feature type="transmembrane region" description="Helical" evidence="11">
    <location>
        <begin position="385"/>
        <end position="407"/>
    </location>
</feature>
<feature type="transmembrane region" description="Helical" evidence="11">
    <location>
        <begin position="127"/>
        <end position="148"/>
    </location>
</feature>
<feature type="transmembrane region" description="Helical" evidence="11">
    <location>
        <begin position="97"/>
        <end position="121"/>
    </location>
</feature>
<dbReference type="PANTHER" id="PTHR43562">
    <property type="entry name" value="NAPA-TYPE SODIUM/HYDROGEN ANTIPORTER"/>
    <property type="match status" value="1"/>
</dbReference>
<dbReference type="PANTHER" id="PTHR43562:SF3">
    <property type="entry name" value="SODIUM ION_PROTON EXCHANGER (EUROFUNG)"/>
    <property type="match status" value="1"/>
</dbReference>
<dbReference type="AlphaFoldDB" id="A0A8H3VEH0"/>
<sequence>MSSSSASLPYHEPDILTILIHASFLLVLNAVNYVLDNLLYCGLVGQLLVGIAWGTPGAKWLPDQVETVIVQLGYLGLILLVYEGGLSTSFPSLKANILLSVSVALTGICVPIALSFTLQGIAGASPLQAFAAGAALCSTSLGTTFTILGTTGLTDTRLGVVLTSAAMLDDVVGLVMVQIISNLGASGSGFNSTTVVRPVFVSLGFAIICPLACWMVVSPLTLMLNKYRDKNPDNWIQRLIVREQTAFILHTTILMAMVTASSYAGTSNLFAAYLSGAMVSWWDSEVPHPPLHSEDKRINFSAHRDRNAANSSAPLVSTTESKIKTQNILDTSTSQPACKQSGAAIFHAYYAQPTDKILKPFCFASIGFSIPISKMFTGTVVWRGLIYTLLMAFGKMTCGLWLIRFAVPFPKKIHPRHLSHFLPSTNHFWGRGSPVACPLTDQASAQVGELQDHNPAGSITKQKQENRESHATTTKAADQIIPPTPSPHLSASPSKPLSIHPASILGFAMVSRGEIGFLISSLADSNGIFSTGGDDDIFLIVTWAIVLCTVIGPIGVGLLVKRLKRLEMAKENGGGGRDVLGVWGVR</sequence>
<proteinExistence type="predicted"/>
<organism evidence="13 15">
    <name type="scientific">Venturia inaequalis</name>
    <name type="common">Apple scab fungus</name>
    <dbReference type="NCBI Taxonomy" id="5025"/>
    <lineage>
        <taxon>Eukaryota</taxon>
        <taxon>Fungi</taxon>
        <taxon>Dikarya</taxon>
        <taxon>Ascomycota</taxon>
        <taxon>Pezizomycotina</taxon>
        <taxon>Dothideomycetes</taxon>
        <taxon>Pleosporomycetidae</taxon>
        <taxon>Venturiales</taxon>
        <taxon>Venturiaceae</taxon>
        <taxon>Venturia</taxon>
    </lineage>
</organism>
<evidence type="ECO:0000256" key="8">
    <source>
        <dbReference type="ARBA" id="ARBA00023136"/>
    </source>
</evidence>
<name>A0A8H3VEH0_VENIN</name>
<dbReference type="EMBL" id="WNWS01000033">
    <property type="protein sequence ID" value="KAE9986256.1"/>
    <property type="molecule type" value="Genomic_DNA"/>
</dbReference>